<dbReference type="PANTHER" id="PTHR43702">
    <property type="entry name" value="L-FUCOSE-PROTON SYMPORTER"/>
    <property type="match status" value="1"/>
</dbReference>
<dbReference type="AlphaFoldDB" id="A0AAC9I3W2"/>
<evidence type="ECO:0000256" key="2">
    <source>
        <dbReference type="ARBA" id="ARBA00022475"/>
    </source>
</evidence>
<keyword evidence="3" id="KW-0812">Transmembrane</keyword>
<dbReference type="PRINTS" id="PR00173">
    <property type="entry name" value="EDTRNSPORT"/>
</dbReference>
<comment type="subcellular location">
    <subcellularLocation>
        <location evidence="1">Cell inner membrane</location>
        <topology evidence="1">Multi-pass membrane protein</topology>
    </subcellularLocation>
</comment>
<accession>A0AAC9I3W2</accession>
<evidence type="ECO:0000256" key="3">
    <source>
        <dbReference type="SAM" id="Phobius"/>
    </source>
</evidence>
<dbReference type="KEGG" id="fgl:EM308_13335"/>
<feature type="transmembrane region" description="Helical" evidence="3">
    <location>
        <begin position="190"/>
        <end position="214"/>
    </location>
</feature>
<feature type="transmembrane region" description="Helical" evidence="3">
    <location>
        <begin position="220"/>
        <end position="245"/>
    </location>
</feature>
<reference evidence="4 5" key="1">
    <citation type="submission" date="2016-10" db="EMBL/GenBank/DDBJ databases">
        <title>Flavobacterium gilvum sp. nov., isolated from stream water.</title>
        <authorList>
            <person name="Shin S.-K."/>
            <person name="Cho Y.-J."/>
            <person name="Yi H."/>
        </authorList>
    </citation>
    <scope>NUCLEOTIDE SEQUENCE [LARGE SCALE GENOMIC DNA]</scope>
    <source>
        <strain evidence="4 5">EM1308</strain>
    </source>
</reference>
<evidence type="ECO:0000313" key="4">
    <source>
        <dbReference type="EMBL" id="AOW10404.1"/>
    </source>
</evidence>
<gene>
    <name evidence="4" type="ORF">EM308_13335</name>
</gene>
<dbReference type="InterPro" id="IPR050375">
    <property type="entry name" value="MFS_TsgA-like"/>
</dbReference>
<feature type="transmembrane region" description="Helical" evidence="3">
    <location>
        <begin position="116"/>
        <end position="135"/>
    </location>
</feature>
<dbReference type="InterPro" id="IPR036259">
    <property type="entry name" value="MFS_trans_sf"/>
</dbReference>
<evidence type="ECO:0000313" key="5">
    <source>
        <dbReference type="Proteomes" id="UP000175968"/>
    </source>
</evidence>
<feature type="transmembrane region" description="Helical" evidence="3">
    <location>
        <begin position="66"/>
        <end position="86"/>
    </location>
</feature>
<name>A0AAC9I3W2_9FLAO</name>
<proteinExistence type="predicted"/>
<sequence>MFCVFSYDAVAQNSSDIIHQNDIERAHELKALVLSHNADYGVDKKDVQNAVGETNTQDSFFLEQQVSFISVSIIIFVLAIVLKFLLLPEMNFVEDQSKINLSFFQKIKNMLMQPQFVLALIVLILYFYTASEILAGNSLGDFLKRLEVYVVQLDFYQKLILFTMTSIVIGCVLGIALIPKYVSLTSFLKLSCTLGVLLAVTILFISPCTMITLLPGIPELPVVIVLVAVLGFVNALFWPVIWSIVFRDFKDLL</sequence>
<feature type="transmembrane region" description="Helical" evidence="3">
    <location>
        <begin position="155"/>
        <end position="178"/>
    </location>
</feature>
<keyword evidence="5" id="KW-1185">Reference proteome</keyword>
<dbReference type="PANTHER" id="PTHR43702:SF12">
    <property type="entry name" value="N-ACETYL GLUCOSAMINE TRANSPORTER NAGP"/>
    <property type="match status" value="1"/>
</dbReference>
<dbReference type="SUPFAM" id="SSF103473">
    <property type="entry name" value="MFS general substrate transporter"/>
    <property type="match status" value="1"/>
</dbReference>
<organism evidence="4 5">
    <name type="scientific">Flavobacterium gilvum</name>
    <dbReference type="NCBI Taxonomy" id="1492737"/>
    <lineage>
        <taxon>Bacteria</taxon>
        <taxon>Pseudomonadati</taxon>
        <taxon>Bacteroidota</taxon>
        <taxon>Flavobacteriia</taxon>
        <taxon>Flavobacteriales</taxon>
        <taxon>Flavobacteriaceae</taxon>
        <taxon>Flavobacterium</taxon>
    </lineage>
</organism>
<dbReference type="EMBL" id="CP017479">
    <property type="protein sequence ID" value="AOW10404.1"/>
    <property type="molecule type" value="Genomic_DNA"/>
</dbReference>
<keyword evidence="3" id="KW-1133">Transmembrane helix</keyword>
<keyword evidence="2" id="KW-1003">Cell membrane</keyword>
<protein>
    <submittedName>
        <fullName evidence="4">Uncharacterized protein</fullName>
    </submittedName>
</protein>
<dbReference type="Gene3D" id="1.20.1250.20">
    <property type="entry name" value="MFS general substrate transporter like domains"/>
    <property type="match status" value="1"/>
</dbReference>
<dbReference type="GO" id="GO:0005886">
    <property type="term" value="C:plasma membrane"/>
    <property type="evidence" value="ECO:0007669"/>
    <property type="project" value="UniProtKB-SubCell"/>
</dbReference>
<evidence type="ECO:0000256" key="1">
    <source>
        <dbReference type="ARBA" id="ARBA00004429"/>
    </source>
</evidence>
<keyword evidence="3" id="KW-0472">Membrane</keyword>
<dbReference type="Proteomes" id="UP000175968">
    <property type="component" value="Chromosome"/>
</dbReference>